<evidence type="ECO:0000313" key="3">
    <source>
        <dbReference type="Proteomes" id="UP000032076"/>
    </source>
</evidence>
<dbReference type="EMBL" id="JXLU01000143">
    <property type="protein sequence ID" value="KIO70550.1"/>
    <property type="molecule type" value="Genomic_DNA"/>
</dbReference>
<dbReference type="InterPro" id="IPR036514">
    <property type="entry name" value="SGNH_hydro_sf"/>
</dbReference>
<gene>
    <name evidence="2" type="ORF">B4167_3864</name>
</gene>
<protein>
    <recommendedName>
        <fullName evidence="4">SGNH hydrolase-type esterase domain-containing protein</fullName>
    </recommendedName>
</protein>
<evidence type="ECO:0000313" key="2">
    <source>
        <dbReference type="EMBL" id="KIO70550.1"/>
    </source>
</evidence>
<sequence>MAQRILVILSFIALIVVTIVGGVYWNEKQEQVVNSAEAGVNGHGSKSGDTVKKSDARRTEIESMTANLPKGVQEAFLAAYDDGKKLEIAFVGTSALGKGAGGWSDMVEKQLETAYGTSFVDVVTYQYDGGSSGFLTSSLAEEIASAGYDIVFLEGFTLEDNGEISIDQSLVNVGAIVDLLVSANPDVQIILQPPHPIYAAVNYPRQVEQLKAFAEEKGLPYFDHWTNWPDYTSDEILQYLTDENMPSGTGHQLWAEAIMNYFVVK</sequence>
<name>A0ABD4A2A0_9BACI</name>
<dbReference type="AlphaFoldDB" id="A0ABD4A2A0"/>
<organism evidence="2 3">
    <name type="scientific">Caldibacillus thermoamylovorans</name>
    <dbReference type="NCBI Taxonomy" id="35841"/>
    <lineage>
        <taxon>Bacteria</taxon>
        <taxon>Bacillati</taxon>
        <taxon>Bacillota</taxon>
        <taxon>Bacilli</taxon>
        <taxon>Bacillales</taxon>
        <taxon>Bacillaceae</taxon>
        <taxon>Caldibacillus</taxon>
    </lineage>
</organism>
<comment type="caution">
    <text evidence="2">The sequence shown here is derived from an EMBL/GenBank/DDBJ whole genome shotgun (WGS) entry which is preliminary data.</text>
</comment>
<dbReference type="RefSeq" id="WP_052480424.1">
    <property type="nucleotide sequence ID" value="NZ_JXLT01000014.1"/>
</dbReference>
<dbReference type="Gene3D" id="3.40.50.1110">
    <property type="entry name" value="SGNH hydrolase"/>
    <property type="match status" value="1"/>
</dbReference>
<dbReference type="Proteomes" id="UP000032076">
    <property type="component" value="Unassembled WGS sequence"/>
</dbReference>
<evidence type="ECO:0008006" key="4">
    <source>
        <dbReference type="Google" id="ProtNLM"/>
    </source>
</evidence>
<accession>A0ABD4A2A0</accession>
<evidence type="ECO:0000256" key="1">
    <source>
        <dbReference type="SAM" id="Phobius"/>
    </source>
</evidence>
<dbReference type="SUPFAM" id="SSF52266">
    <property type="entry name" value="SGNH hydrolase"/>
    <property type="match status" value="1"/>
</dbReference>
<feature type="transmembrane region" description="Helical" evidence="1">
    <location>
        <begin position="5"/>
        <end position="25"/>
    </location>
</feature>
<reference evidence="2 3" key="1">
    <citation type="submission" date="2015-01" db="EMBL/GenBank/DDBJ databases">
        <title>Draft Genome Sequences of Four Bacillus thermoamylovorans Strains, Isolated From Food Products.</title>
        <authorList>
            <person name="Krawcyk A.O."/>
            <person name="Berendsen E.M."/>
            <person name="Eijlander R.T."/>
            <person name="de Jong A."/>
            <person name="Wells-Bennik M."/>
            <person name="Kuipers O.P."/>
        </authorList>
    </citation>
    <scope>NUCLEOTIDE SEQUENCE [LARGE SCALE GENOMIC DNA]</scope>
    <source>
        <strain evidence="2 3">B4167</strain>
    </source>
</reference>
<dbReference type="CDD" id="cd00229">
    <property type="entry name" value="SGNH_hydrolase"/>
    <property type="match status" value="1"/>
</dbReference>
<proteinExistence type="predicted"/>
<keyword evidence="1" id="KW-1133">Transmembrane helix</keyword>
<keyword evidence="1" id="KW-0472">Membrane</keyword>
<keyword evidence="1" id="KW-0812">Transmembrane</keyword>